<feature type="compositionally biased region" description="Low complexity" evidence="1">
    <location>
        <begin position="229"/>
        <end position="244"/>
    </location>
</feature>
<accession>A0A0L0T002</accession>
<protein>
    <submittedName>
        <fullName evidence="2">Uncharacterized protein</fullName>
    </submittedName>
</protein>
<feature type="compositionally biased region" description="Basic residues" evidence="1">
    <location>
        <begin position="28"/>
        <end position="45"/>
    </location>
</feature>
<dbReference type="EMBL" id="GG745355">
    <property type="protein sequence ID" value="KNE68086.1"/>
    <property type="molecule type" value="Genomic_DNA"/>
</dbReference>
<feature type="region of interest" description="Disordered" evidence="1">
    <location>
        <begin position="208"/>
        <end position="244"/>
    </location>
</feature>
<reference evidence="2 3" key="1">
    <citation type="submission" date="2009-11" db="EMBL/GenBank/DDBJ databases">
        <title>Annotation of Allomyces macrogynus ATCC 38327.</title>
        <authorList>
            <consortium name="The Broad Institute Genome Sequencing Platform"/>
            <person name="Russ C."/>
            <person name="Cuomo C."/>
            <person name="Burger G."/>
            <person name="Gray M.W."/>
            <person name="Holland P.W.H."/>
            <person name="King N."/>
            <person name="Lang F.B.F."/>
            <person name="Roger A.J."/>
            <person name="Ruiz-Trillo I."/>
            <person name="Young S.K."/>
            <person name="Zeng Q."/>
            <person name="Gargeya S."/>
            <person name="Fitzgerald M."/>
            <person name="Haas B."/>
            <person name="Abouelleil A."/>
            <person name="Alvarado L."/>
            <person name="Arachchi H.M."/>
            <person name="Berlin A."/>
            <person name="Chapman S.B."/>
            <person name="Gearin G."/>
            <person name="Goldberg J."/>
            <person name="Griggs A."/>
            <person name="Gujja S."/>
            <person name="Hansen M."/>
            <person name="Heiman D."/>
            <person name="Howarth C."/>
            <person name="Larimer J."/>
            <person name="Lui A."/>
            <person name="MacDonald P.J.P."/>
            <person name="McCowen C."/>
            <person name="Montmayeur A."/>
            <person name="Murphy C."/>
            <person name="Neiman D."/>
            <person name="Pearson M."/>
            <person name="Priest M."/>
            <person name="Roberts A."/>
            <person name="Saif S."/>
            <person name="Shea T."/>
            <person name="Sisk P."/>
            <person name="Stolte C."/>
            <person name="Sykes S."/>
            <person name="Wortman J."/>
            <person name="Nusbaum C."/>
            <person name="Birren B."/>
        </authorList>
    </citation>
    <scope>NUCLEOTIDE SEQUENCE [LARGE SCALE GENOMIC DNA]</scope>
    <source>
        <strain evidence="2 3">ATCC 38327</strain>
    </source>
</reference>
<reference evidence="3" key="2">
    <citation type="submission" date="2009-11" db="EMBL/GenBank/DDBJ databases">
        <title>The Genome Sequence of Allomyces macrogynus strain ATCC 38327.</title>
        <authorList>
            <consortium name="The Broad Institute Genome Sequencing Platform"/>
            <person name="Russ C."/>
            <person name="Cuomo C."/>
            <person name="Shea T."/>
            <person name="Young S.K."/>
            <person name="Zeng Q."/>
            <person name="Koehrsen M."/>
            <person name="Haas B."/>
            <person name="Borodovsky M."/>
            <person name="Guigo R."/>
            <person name="Alvarado L."/>
            <person name="Berlin A."/>
            <person name="Borenstein D."/>
            <person name="Chen Z."/>
            <person name="Engels R."/>
            <person name="Freedman E."/>
            <person name="Gellesch M."/>
            <person name="Goldberg J."/>
            <person name="Griggs A."/>
            <person name="Gujja S."/>
            <person name="Heiman D."/>
            <person name="Hepburn T."/>
            <person name="Howarth C."/>
            <person name="Jen D."/>
            <person name="Larson L."/>
            <person name="Lewis B."/>
            <person name="Mehta T."/>
            <person name="Park D."/>
            <person name="Pearson M."/>
            <person name="Roberts A."/>
            <person name="Saif S."/>
            <person name="Shenoy N."/>
            <person name="Sisk P."/>
            <person name="Stolte C."/>
            <person name="Sykes S."/>
            <person name="Walk T."/>
            <person name="White J."/>
            <person name="Yandava C."/>
            <person name="Burger G."/>
            <person name="Gray M.W."/>
            <person name="Holland P.W.H."/>
            <person name="King N."/>
            <person name="Lang F.B.F."/>
            <person name="Roger A.J."/>
            <person name="Ruiz-Trillo I."/>
            <person name="Lander E."/>
            <person name="Nusbaum C."/>
        </authorList>
    </citation>
    <scope>NUCLEOTIDE SEQUENCE [LARGE SCALE GENOMIC DNA]</scope>
    <source>
        <strain evidence="3">ATCC 38327</strain>
    </source>
</reference>
<evidence type="ECO:0000256" key="1">
    <source>
        <dbReference type="SAM" id="MobiDB-lite"/>
    </source>
</evidence>
<dbReference type="AlphaFoldDB" id="A0A0L0T002"/>
<gene>
    <name evidence="2" type="ORF">AMAG_13255</name>
</gene>
<feature type="region of interest" description="Disordered" evidence="1">
    <location>
        <begin position="1"/>
        <end position="45"/>
    </location>
</feature>
<sequence length="244" mass="25464">MVQGHDRRTGGRHQEPSAGRPGPSAHVGRARARQQPRRDSRHSRRRFPCEDVCPELAEKERATDYLVAILGRTLAKNDLLHALDLDDPIPWRHISLSAISQMTLAYLLSPPTSPLVAPDPPLLPAPGPIGAALGAPSGIPLASRPTILDRRPKSLVNYNNTASARAVFMSPPGSATVPLRIATTTAAAAAGMEPSPLVFDKERYTGVEGLDETPPGTAGGSYAGGLEEGGAAASSGWSAPGAGV</sequence>
<feature type="compositionally biased region" description="Gly residues" evidence="1">
    <location>
        <begin position="217"/>
        <end position="228"/>
    </location>
</feature>
<keyword evidence="3" id="KW-1185">Reference proteome</keyword>
<organism evidence="2 3">
    <name type="scientific">Allomyces macrogynus (strain ATCC 38327)</name>
    <name type="common">Allomyces javanicus var. macrogynus</name>
    <dbReference type="NCBI Taxonomy" id="578462"/>
    <lineage>
        <taxon>Eukaryota</taxon>
        <taxon>Fungi</taxon>
        <taxon>Fungi incertae sedis</taxon>
        <taxon>Blastocladiomycota</taxon>
        <taxon>Blastocladiomycetes</taxon>
        <taxon>Blastocladiales</taxon>
        <taxon>Blastocladiaceae</taxon>
        <taxon>Allomyces</taxon>
    </lineage>
</organism>
<dbReference type="VEuPathDB" id="FungiDB:AMAG_13255"/>
<proteinExistence type="predicted"/>
<evidence type="ECO:0000313" key="2">
    <source>
        <dbReference type="EMBL" id="KNE68086.1"/>
    </source>
</evidence>
<evidence type="ECO:0000313" key="3">
    <source>
        <dbReference type="Proteomes" id="UP000054350"/>
    </source>
</evidence>
<name>A0A0L0T002_ALLM3</name>
<feature type="compositionally biased region" description="Basic and acidic residues" evidence="1">
    <location>
        <begin position="1"/>
        <end position="15"/>
    </location>
</feature>
<dbReference type="Proteomes" id="UP000054350">
    <property type="component" value="Unassembled WGS sequence"/>
</dbReference>